<accession>A0A2W2B4E7</accession>
<name>A0A2W2B4E7_9BACT</name>
<dbReference type="InterPro" id="IPR050229">
    <property type="entry name" value="GlpE_sulfurtransferase"/>
</dbReference>
<dbReference type="SUPFAM" id="SSF52821">
    <property type="entry name" value="Rhodanese/Cell cycle control phosphatase"/>
    <property type="match status" value="1"/>
</dbReference>
<evidence type="ECO:0000313" key="3">
    <source>
        <dbReference type="Proteomes" id="UP000248745"/>
    </source>
</evidence>
<comment type="caution">
    <text evidence="2">The sequence shown here is derived from an EMBL/GenBank/DDBJ whole genome shotgun (WGS) entry which is preliminary data.</text>
</comment>
<evidence type="ECO:0000313" key="2">
    <source>
        <dbReference type="EMBL" id="PZF71139.1"/>
    </source>
</evidence>
<gene>
    <name evidence="2" type="ORF">DN068_20640</name>
</gene>
<protein>
    <submittedName>
        <fullName evidence="2">Rhodanese-like domain-containing protein</fullName>
    </submittedName>
</protein>
<evidence type="ECO:0000259" key="1">
    <source>
        <dbReference type="PROSITE" id="PS50206"/>
    </source>
</evidence>
<dbReference type="InterPro" id="IPR036873">
    <property type="entry name" value="Rhodanese-like_dom_sf"/>
</dbReference>
<dbReference type="PANTHER" id="PTHR43031">
    <property type="entry name" value="FAD-DEPENDENT OXIDOREDUCTASE"/>
    <property type="match status" value="1"/>
</dbReference>
<sequence>MQEITVDELKSRLDAGEHLNVIDVREPNEYAEYNIDAKLIPLGNIMSMQIDDLEPLKNEELIIHCRSGKRSMQACMMLETMGFTNVKNVVGGILAWQEKFGK</sequence>
<feature type="domain" description="Rhodanese" evidence="1">
    <location>
        <begin position="15"/>
        <end position="101"/>
    </location>
</feature>
<dbReference type="CDD" id="cd00158">
    <property type="entry name" value="RHOD"/>
    <property type="match status" value="1"/>
</dbReference>
<organism evidence="2 3">
    <name type="scientific">Taibaiella soli</name>
    <dbReference type="NCBI Taxonomy" id="1649169"/>
    <lineage>
        <taxon>Bacteria</taxon>
        <taxon>Pseudomonadati</taxon>
        <taxon>Bacteroidota</taxon>
        <taxon>Chitinophagia</taxon>
        <taxon>Chitinophagales</taxon>
        <taxon>Chitinophagaceae</taxon>
        <taxon>Taibaiella</taxon>
    </lineage>
</organism>
<proteinExistence type="predicted"/>
<dbReference type="Pfam" id="PF00581">
    <property type="entry name" value="Rhodanese"/>
    <property type="match status" value="1"/>
</dbReference>
<reference evidence="2 3" key="1">
    <citation type="submission" date="2018-06" db="EMBL/GenBank/DDBJ databases">
        <title>Mucibacter soli gen. nov., sp. nov., a new member of the family Chitinophagaceae producing mucin.</title>
        <authorList>
            <person name="Kim M.-K."/>
            <person name="Park S."/>
            <person name="Kim T.-S."/>
            <person name="Joung Y."/>
            <person name="Han J.-H."/>
            <person name="Kim S.B."/>
        </authorList>
    </citation>
    <scope>NUCLEOTIDE SEQUENCE [LARGE SCALE GENOMIC DNA]</scope>
    <source>
        <strain evidence="2 3">R1-15</strain>
    </source>
</reference>
<dbReference type="Gene3D" id="3.40.250.10">
    <property type="entry name" value="Rhodanese-like domain"/>
    <property type="match status" value="1"/>
</dbReference>
<dbReference type="PROSITE" id="PS50206">
    <property type="entry name" value="RHODANESE_3"/>
    <property type="match status" value="1"/>
</dbReference>
<dbReference type="InterPro" id="IPR001763">
    <property type="entry name" value="Rhodanese-like_dom"/>
</dbReference>
<dbReference type="EMBL" id="QKTW01000027">
    <property type="protein sequence ID" value="PZF71139.1"/>
    <property type="molecule type" value="Genomic_DNA"/>
</dbReference>
<dbReference type="Proteomes" id="UP000248745">
    <property type="component" value="Unassembled WGS sequence"/>
</dbReference>
<keyword evidence="3" id="KW-1185">Reference proteome</keyword>
<dbReference type="SMART" id="SM00450">
    <property type="entry name" value="RHOD"/>
    <property type="match status" value="1"/>
</dbReference>
<dbReference type="AlphaFoldDB" id="A0A2W2B4E7"/>
<dbReference type="PANTHER" id="PTHR43031:SF17">
    <property type="entry name" value="SULFURTRANSFERASE YTWF-RELATED"/>
    <property type="match status" value="1"/>
</dbReference>
<dbReference type="RefSeq" id="WP_111000873.1">
    <property type="nucleotide sequence ID" value="NZ_QKTW01000027.1"/>
</dbReference>
<dbReference type="OrthoDB" id="9808735at2"/>